<evidence type="ECO:0000256" key="1">
    <source>
        <dbReference type="SAM" id="Coils"/>
    </source>
</evidence>
<evidence type="ECO:0000313" key="3">
    <source>
        <dbReference type="Proteomes" id="UP000247823"/>
    </source>
</evidence>
<keyword evidence="3" id="KW-1185">Reference proteome</keyword>
<proteinExistence type="predicted"/>
<accession>A0ABX5N8V2</accession>
<feature type="coiled-coil region" evidence="1">
    <location>
        <begin position="68"/>
        <end position="95"/>
    </location>
</feature>
<sequence length="234" mass="25969">MKQFENLTGYMPPRANCTAKEIHALIEQGEKICFDAESKVSGIENEIMLCERELGNAKRGVSDASRWNGSMKEAIVQASAKLERANAKLVEAKAAVAARRGLLGLLREPVDQMLMCGEKGFKGKVLTHIPLEPLPAYTYRKGVYSDGLRSHIYAWGVMDALEKALREIVQRCTPPTDKYALNNGGLERAALAVEYYNVSGEKWRDLMTVGEYTDLMMGGELSLKSKQQEMCSSL</sequence>
<reference evidence="2" key="1">
    <citation type="submission" date="2018-06" db="EMBL/GenBank/DDBJ databases">
        <title>Serratia marcescens genome sequencing and assembly.</title>
        <authorList>
            <person name="Martins R.C.R."/>
            <person name="Perdigao-Neto L.V."/>
            <person name="Costa S.F."/>
            <person name="Levin A.S.S."/>
        </authorList>
    </citation>
    <scope>NUCLEOTIDE SEQUENCE</scope>
    <source>
        <strain evidence="2">1283</strain>
    </source>
</reference>
<comment type="caution">
    <text evidence="2">The sequence shown here is derived from an EMBL/GenBank/DDBJ whole genome shotgun (WGS) entry which is preliminary data.</text>
</comment>
<protein>
    <submittedName>
        <fullName evidence="2">Uncharacterized protein</fullName>
    </submittedName>
</protein>
<keyword evidence="1" id="KW-0175">Coiled coil</keyword>
<gene>
    <name evidence="2" type="ORF">DMW51_22955</name>
</gene>
<reference evidence="2" key="2">
    <citation type="submission" date="2018-06" db="EMBL/GenBank/DDBJ databases">
        <authorList>
            <person name="Martins R.C."/>
            <person name="Perdigao-Neto L.V."/>
            <person name="Costa S.F."/>
            <person name="Levin A.S.S."/>
        </authorList>
    </citation>
    <scope>NUCLEOTIDE SEQUENCE</scope>
    <source>
        <strain evidence="2">1283</strain>
    </source>
</reference>
<dbReference type="Proteomes" id="UP000247823">
    <property type="component" value="Unassembled WGS sequence"/>
</dbReference>
<name>A0ABX5N8V2_SERMA</name>
<dbReference type="EMBL" id="QJQB01000520">
    <property type="protein sequence ID" value="PYA58164.1"/>
    <property type="molecule type" value="Genomic_DNA"/>
</dbReference>
<evidence type="ECO:0000313" key="2">
    <source>
        <dbReference type="EMBL" id="PYA58164.1"/>
    </source>
</evidence>
<organism evidence="2 3">
    <name type="scientific">Serratia marcescens</name>
    <dbReference type="NCBI Taxonomy" id="615"/>
    <lineage>
        <taxon>Bacteria</taxon>
        <taxon>Pseudomonadati</taxon>
        <taxon>Pseudomonadota</taxon>
        <taxon>Gammaproteobacteria</taxon>
        <taxon>Enterobacterales</taxon>
        <taxon>Yersiniaceae</taxon>
        <taxon>Serratia</taxon>
    </lineage>
</organism>